<accession>A0ABV8U5G0</accession>
<gene>
    <name evidence="9" type="ORF">ACFO5Q_01060</name>
</gene>
<evidence type="ECO:0000313" key="9">
    <source>
        <dbReference type="EMBL" id="MFC4346432.1"/>
    </source>
</evidence>
<feature type="transmembrane region" description="Helical" evidence="7">
    <location>
        <begin position="369"/>
        <end position="389"/>
    </location>
</feature>
<dbReference type="PANTHER" id="PTHR23513">
    <property type="entry name" value="INTEGRAL MEMBRANE EFFLUX PROTEIN-RELATED"/>
    <property type="match status" value="1"/>
</dbReference>
<keyword evidence="3" id="KW-1003">Cell membrane</keyword>
<feature type="transmembrane region" description="Helical" evidence="7">
    <location>
        <begin position="12"/>
        <end position="31"/>
    </location>
</feature>
<feature type="transmembrane region" description="Helical" evidence="7">
    <location>
        <begin position="329"/>
        <end position="348"/>
    </location>
</feature>
<evidence type="ECO:0000256" key="2">
    <source>
        <dbReference type="ARBA" id="ARBA00022448"/>
    </source>
</evidence>
<dbReference type="Gene3D" id="1.20.1250.20">
    <property type="entry name" value="MFS general substrate transporter like domains"/>
    <property type="match status" value="1"/>
</dbReference>
<keyword evidence="6 7" id="KW-0472">Membrane</keyword>
<proteinExistence type="predicted"/>
<dbReference type="CDD" id="cd06173">
    <property type="entry name" value="MFS_MefA_like"/>
    <property type="match status" value="1"/>
</dbReference>
<dbReference type="InterPro" id="IPR036259">
    <property type="entry name" value="MFS_trans_sf"/>
</dbReference>
<feature type="transmembrane region" description="Helical" evidence="7">
    <location>
        <begin position="140"/>
        <end position="162"/>
    </location>
</feature>
<evidence type="ECO:0000256" key="7">
    <source>
        <dbReference type="SAM" id="Phobius"/>
    </source>
</evidence>
<dbReference type="InterPro" id="IPR010290">
    <property type="entry name" value="TM_effector"/>
</dbReference>
<dbReference type="Proteomes" id="UP001595776">
    <property type="component" value="Unassembled WGS sequence"/>
</dbReference>
<dbReference type="InterPro" id="IPR020846">
    <property type="entry name" value="MFS_dom"/>
</dbReference>
<feature type="domain" description="Major facilitator superfamily (MFS) profile" evidence="8">
    <location>
        <begin position="1"/>
        <end position="212"/>
    </location>
</feature>
<evidence type="ECO:0000256" key="3">
    <source>
        <dbReference type="ARBA" id="ARBA00022475"/>
    </source>
</evidence>
<evidence type="ECO:0000256" key="5">
    <source>
        <dbReference type="ARBA" id="ARBA00022989"/>
    </source>
</evidence>
<evidence type="ECO:0000256" key="4">
    <source>
        <dbReference type="ARBA" id="ARBA00022692"/>
    </source>
</evidence>
<feature type="transmembrane region" description="Helical" evidence="7">
    <location>
        <begin position="395"/>
        <end position="417"/>
    </location>
</feature>
<reference evidence="10" key="1">
    <citation type="journal article" date="2019" name="Int. J. Syst. Evol. Microbiol.">
        <title>The Global Catalogue of Microorganisms (GCM) 10K type strain sequencing project: providing services to taxonomists for standard genome sequencing and annotation.</title>
        <authorList>
            <consortium name="The Broad Institute Genomics Platform"/>
            <consortium name="The Broad Institute Genome Sequencing Center for Infectious Disease"/>
            <person name="Wu L."/>
            <person name="Ma J."/>
        </authorList>
    </citation>
    <scope>NUCLEOTIDE SEQUENCE [LARGE SCALE GENOMIC DNA]</scope>
    <source>
        <strain evidence="10">CGMCC 1.15304</strain>
    </source>
</reference>
<feature type="transmembrane region" description="Helical" evidence="7">
    <location>
        <begin position="273"/>
        <end position="297"/>
    </location>
</feature>
<dbReference type="PANTHER" id="PTHR23513:SF6">
    <property type="entry name" value="MAJOR FACILITATOR SUPERFAMILY ASSOCIATED DOMAIN-CONTAINING PROTEIN"/>
    <property type="match status" value="1"/>
</dbReference>
<dbReference type="RefSeq" id="WP_068150942.1">
    <property type="nucleotide sequence ID" value="NZ_JBHSCR010000001.1"/>
</dbReference>
<comment type="caution">
    <text evidence="9">The sequence shown here is derived from an EMBL/GenBank/DDBJ whole genome shotgun (WGS) entry which is preliminary data.</text>
</comment>
<dbReference type="EMBL" id="JBHSCR010000001">
    <property type="protein sequence ID" value="MFC4346432.1"/>
    <property type="molecule type" value="Genomic_DNA"/>
</dbReference>
<keyword evidence="4 7" id="KW-0812">Transmembrane</keyword>
<organism evidence="9 10">
    <name type="scientific">Kordiimonas lipolytica</name>
    <dbReference type="NCBI Taxonomy" id="1662421"/>
    <lineage>
        <taxon>Bacteria</taxon>
        <taxon>Pseudomonadati</taxon>
        <taxon>Pseudomonadota</taxon>
        <taxon>Alphaproteobacteria</taxon>
        <taxon>Kordiimonadales</taxon>
        <taxon>Kordiimonadaceae</taxon>
        <taxon>Kordiimonas</taxon>
    </lineage>
</organism>
<feature type="transmembrane region" description="Helical" evidence="7">
    <location>
        <begin position="43"/>
        <end position="63"/>
    </location>
</feature>
<keyword evidence="2" id="KW-0813">Transport</keyword>
<feature type="transmembrane region" description="Helical" evidence="7">
    <location>
        <begin position="228"/>
        <end position="253"/>
    </location>
</feature>
<protein>
    <submittedName>
        <fullName evidence="9">MFS transporter</fullName>
    </submittedName>
</protein>
<dbReference type="SUPFAM" id="SSF103473">
    <property type="entry name" value="MFS general substrate transporter"/>
    <property type="match status" value="1"/>
</dbReference>
<feature type="transmembrane region" description="Helical" evidence="7">
    <location>
        <begin position="304"/>
        <end position="323"/>
    </location>
</feature>
<evidence type="ECO:0000256" key="6">
    <source>
        <dbReference type="ARBA" id="ARBA00023136"/>
    </source>
</evidence>
<evidence type="ECO:0000313" key="10">
    <source>
        <dbReference type="Proteomes" id="UP001595776"/>
    </source>
</evidence>
<comment type="subcellular location">
    <subcellularLocation>
        <location evidence="1">Cell membrane</location>
        <topology evidence="1">Multi-pass membrane protein</topology>
    </subcellularLocation>
</comment>
<dbReference type="Pfam" id="PF05977">
    <property type="entry name" value="MFS_3"/>
    <property type="match status" value="1"/>
</dbReference>
<name>A0ABV8U5G0_9PROT</name>
<keyword evidence="10" id="KW-1185">Reference proteome</keyword>
<evidence type="ECO:0000259" key="8">
    <source>
        <dbReference type="PROSITE" id="PS50850"/>
    </source>
</evidence>
<dbReference type="PROSITE" id="PS50850">
    <property type="entry name" value="MFS"/>
    <property type="match status" value="1"/>
</dbReference>
<keyword evidence="5 7" id="KW-1133">Transmembrane helix</keyword>
<evidence type="ECO:0000256" key="1">
    <source>
        <dbReference type="ARBA" id="ARBA00004651"/>
    </source>
</evidence>
<sequence length="433" mass="46793">MLQVLKDRNFRIFWIGEFISVIGDHISMLAFPWLVLQLTGSEFMMGLVFAAQGLPRAILMLMGGAVVDRTSPRKVMLYTNVIRMGLMALLAYLLFIGSVTIVIVFAIALAFGVADAFFYPATTSIVPSLVKKDQLKEGNALVQTTMWLGVIIGPLIAGFVIAGEASLGTHSVAAHTIGLGDDQQGLARAFALDGLTFFASALTLLFVRTRNLEKEDEGGTSMLEEIKVAVRFVWSVPAFRLGFLGIAALEFFFQAPIFVGLPALADLRFEEGAYIYGLQIAAYGSGAFLGASSAGIFKAPRDESVIRIMFSLFCFSGATIALIVLYPPYWWGMVVFFIAGSGDSWVWVHFTTLLQNRTPEKLLGRVMSLLMFMSVGLLPIAAVIMGTAFEINLEGALLVASAAIMLACGVGAFHPYASRFSVPEGVKDEVTGV</sequence>